<dbReference type="EC" id="2.7.11.1" evidence="1"/>
<sequence>MRVSTGIESLDAILHGGLSAERTYPVEGEPGTGKTTLGLQFLFAGRDRGEKGVYVTLAETTDELKEIATSHGWSLEGIHVHELLDPLDDIGRAQYTMFEPSEVEFGSTISGVQKLVDSYKPERVVFDSLSEMRLLSQGALRYRRQILALKRFFVGRGCTTLLLDDRASGSDDQQLQSLAHGVIRLEQRLTDYGNERRYLRIIKHRGSDFIGGAHDISLGRGGIEVFPRATADTEVESSEGQLLGSGLESLDNLLGGGVLRGSSTLLIGPAGVGKSSMGIQFAVEAASRGERAVLFEFEESEKVLLRRSEGLGFPFRDYMKQGLISVCHLQAGEITPNEFALKVRNAIKVDREGRSASVVLIDSLNGYVSSMPHERYLTVQLHDILMYLGNRGVTTFLVVAQHGMLGNSMGTPVDTSYLADAVILFRYFEAGGKIRRALSVVKNRTENHERSIREYDLTSGGLLIGEPLVNFRGVLAGTPEFVGNNEALLSRNESKTE</sequence>
<evidence type="ECO:0000256" key="6">
    <source>
        <dbReference type="ARBA" id="ARBA00022801"/>
    </source>
</evidence>
<dbReference type="SMART" id="SM00382">
    <property type="entry name" value="AAA"/>
    <property type="match status" value="2"/>
</dbReference>
<dbReference type="PIRSF" id="PIRSF039117">
    <property type="entry name" value="KaiC"/>
    <property type="match status" value="1"/>
</dbReference>
<dbReference type="InterPro" id="IPR010624">
    <property type="entry name" value="KaiC_dom"/>
</dbReference>
<evidence type="ECO:0000256" key="5">
    <source>
        <dbReference type="ARBA" id="ARBA00022777"/>
    </source>
</evidence>
<dbReference type="PROSITE" id="PS51146">
    <property type="entry name" value="KAIC"/>
    <property type="match status" value="2"/>
</dbReference>
<evidence type="ECO:0000256" key="2">
    <source>
        <dbReference type="ARBA" id="ARBA00022553"/>
    </source>
</evidence>
<dbReference type="PRINTS" id="PR01874">
    <property type="entry name" value="DNAREPAIRADA"/>
</dbReference>
<dbReference type="EMBL" id="SIHI01000077">
    <property type="protein sequence ID" value="TWT35037.1"/>
    <property type="molecule type" value="Genomic_DNA"/>
</dbReference>
<dbReference type="GO" id="GO:0004674">
    <property type="term" value="F:protein serine/threonine kinase activity"/>
    <property type="evidence" value="ECO:0007669"/>
    <property type="project" value="UniProtKB-EC"/>
</dbReference>
<dbReference type="Pfam" id="PF06745">
    <property type="entry name" value="ATPase"/>
    <property type="match status" value="2"/>
</dbReference>
<dbReference type="Proteomes" id="UP000317243">
    <property type="component" value="Unassembled WGS sequence"/>
</dbReference>
<dbReference type="SUPFAM" id="SSF52540">
    <property type="entry name" value="P-loop containing nucleoside triphosphate hydrolases"/>
    <property type="match status" value="2"/>
</dbReference>
<keyword evidence="3 8" id="KW-0808">Transferase</keyword>
<keyword evidence="6" id="KW-0378">Hydrolase</keyword>
<accession>A0A5C5VAR4</accession>
<dbReference type="PANTHER" id="PTHR42926">
    <property type="match status" value="1"/>
</dbReference>
<dbReference type="GO" id="GO:0005524">
    <property type="term" value="F:ATP binding"/>
    <property type="evidence" value="ECO:0007669"/>
    <property type="project" value="InterPro"/>
</dbReference>
<comment type="caution">
    <text evidence="8">The sequence shown here is derived from an EMBL/GenBank/DDBJ whole genome shotgun (WGS) entry which is preliminary data.</text>
</comment>
<proteinExistence type="predicted"/>
<dbReference type="Gene3D" id="3.40.50.300">
    <property type="entry name" value="P-loop containing nucleotide triphosphate hydrolases"/>
    <property type="match status" value="2"/>
</dbReference>
<dbReference type="AlphaFoldDB" id="A0A5C5VAR4"/>
<evidence type="ECO:0000256" key="1">
    <source>
        <dbReference type="ARBA" id="ARBA00012513"/>
    </source>
</evidence>
<evidence type="ECO:0000313" key="8">
    <source>
        <dbReference type="EMBL" id="TWT35037.1"/>
    </source>
</evidence>
<protein>
    <recommendedName>
        <fullName evidence="1">non-specific serine/threonine protein kinase</fullName>
        <ecNumber evidence="1">2.7.11.1</ecNumber>
    </recommendedName>
</protein>
<dbReference type="InterPro" id="IPR027417">
    <property type="entry name" value="P-loop_NTPase"/>
</dbReference>
<keyword evidence="5 8" id="KW-0418">Kinase</keyword>
<evidence type="ECO:0000313" key="9">
    <source>
        <dbReference type="Proteomes" id="UP000317243"/>
    </source>
</evidence>
<dbReference type="GO" id="GO:0016787">
    <property type="term" value="F:hydrolase activity"/>
    <property type="evidence" value="ECO:0007669"/>
    <property type="project" value="UniProtKB-KW"/>
</dbReference>
<dbReference type="InterPro" id="IPR014774">
    <property type="entry name" value="KaiC-like_dom"/>
</dbReference>
<organism evidence="8 9">
    <name type="scientific">Thalassoglobus neptunius</name>
    <dbReference type="NCBI Taxonomy" id="1938619"/>
    <lineage>
        <taxon>Bacteria</taxon>
        <taxon>Pseudomonadati</taxon>
        <taxon>Planctomycetota</taxon>
        <taxon>Planctomycetia</taxon>
        <taxon>Planctomycetales</taxon>
        <taxon>Planctomycetaceae</taxon>
        <taxon>Thalassoglobus</taxon>
    </lineage>
</organism>
<dbReference type="InterPro" id="IPR030665">
    <property type="entry name" value="KaiC"/>
</dbReference>
<evidence type="ECO:0000256" key="4">
    <source>
        <dbReference type="ARBA" id="ARBA00022737"/>
    </source>
</evidence>
<feature type="domain" description="KaiC" evidence="7">
    <location>
        <begin position="1"/>
        <end position="239"/>
    </location>
</feature>
<dbReference type="InterPro" id="IPR003593">
    <property type="entry name" value="AAA+_ATPase"/>
</dbReference>
<dbReference type="OrthoDB" id="9783783at2"/>
<evidence type="ECO:0000256" key="3">
    <source>
        <dbReference type="ARBA" id="ARBA00022679"/>
    </source>
</evidence>
<keyword evidence="4" id="KW-0677">Repeat</keyword>
<name>A0A5C5VAR4_9PLAN</name>
<dbReference type="CDD" id="cd19488">
    <property type="entry name" value="KaiC-like_N"/>
    <property type="match status" value="1"/>
</dbReference>
<evidence type="ECO:0000259" key="7">
    <source>
        <dbReference type="PROSITE" id="PS51146"/>
    </source>
</evidence>
<reference evidence="8 9" key="1">
    <citation type="submission" date="2019-02" db="EMBL/GenBank/DDBJ databases">
        <title>Deep-cultivation of Planctomycetes and their phenomic and genomic characterization uncovers novel biology.</title>
        <authorList>
            <person name="Wiegand S."/>
            <person name="Jogler M."/>
            <person name="Boedeker C."/>
            <person name="Pinto D."/>
            <person name="Vollmers J."/>
            <person name="Rivas-Marin E."/>
            <person name="Kohn T."/>
            <person name="Peeters S.H."/>
            <person name="Heuer A."/>
            <person name="Rast P."/>
            <person name="Oberbeckmann S."/>
            <person name="Bunk B."/>
            <person name="Jeske O."/>
            <person name="Meyerdierks A."/>
            <person name="Storesund J.E."/>
            <person name="Kallscheuer N."/>
            <person name="Luecker S."/>
            <person name="Lage O.M."/>
            <person name="Pohl T."/>
            <person name="Merkel B.J."/>
            <person name="Hornburger P."/>
            <person name="Mueller R.-W."/>
            <person name="Bruemmer F."/>
            <person name="Labrenz M."/>
            <person name="Spormann A.M."/>
            <person name="Op Den Camp H."/>
            <person name="Overmann J."/>
            <person name="Amann R."/>
            <person name="Jetten M.S.M."/>
            <person name="Mascher T."/>
            <person name="Medema M.H."/>
            <person name="Devos D.P."/>
            <person name="Kaster A.-K."/>
            <person name="Ovreas L."/>
            <person name="Rohde M."/>
            <person name="Galperin M.Y."/>
            <person name="Jogler C."/>
        </authorList>
    </citation>
    <scope>NUCLEOTIDE SEQUENCE [LARGE SCALE GENOMIC DNA]</scope>
    <source>
        <strain evidence="8 9">KOR42</strain>
    </source>
</reference>
<keyword evidence="9" id="KW-1185">Reference proteome</keyword>
<dbReference type="InterPro" id="IPR051347">
    <property type="entry name" value="Circadian_clock_KaiC-rel"/>
</dbReference>
<dbReference type="PANTHER" id="PTHR42926:SF1">
    <property type="entry name" value="CIRCADIAN CLOCK OSCILLATOR PROTEIN KAIC 1"/>
    <property type="match status" value="1"/>
</dbReference>
<keyword evidence="2" id="KW-0597">Phosphoprotein</keyword>
<feature type="domain" description="KaiC" evidence="7">
    <location>
        <begin position="241"/>
        <end position="478"/>
    </location>
</feature>
<gene>
    <name evidence="8" type="primary">kaiC</name>
    <name evidence="8" type="ORF">KOR42_52900</name>
</gene>